<feature type="domain" description="C2H2-type" evidence="4">
    <location>
        <begin position="351"/>
        <end position="379"/>
    </location>
</feature>
<gene>
    <name evidence="5" type="ORF">AK812_SmicGene20039</name>
</gene>
<feature type="region of interest" description="Disordered" evidence="3">
    <location>
        <begin position="598"/>
        <end position="624"/>
    </location>
</feature>
<dbReference type="EMBL" id="LSRX01000427">
    <property type="protein sequence ID" value="OLP97601.1"/>
    <property type="molecule type" value="Genomic_DNA"/>
</dbReference>
<dbReference type="Pfam" id="PF10354">
    <property type="entry name" value="BMT5-like"/>
    <property type="match status" value="1"/>
</dbReference>
<keyword evidence="1" id="KW-0862">Zinc</keyword>
<comment type="caution">
    <text evidence="5">The sequence shown here is derived from an EMBL/GenBank/DDBJ whole genome shotgun (WGS) entry which is preliminary data.</text>
</comment>
<dbReference type="Gene3D" id="3.30.160.60">
    <property type="entry name" value="Classic Zinc Finger"/>
    <property type="match status" value="1"/>
</dbReference>
<keyword evidence="1" id="KW-0479">Metal-binding</keyword>
<dbReference type="InterPro" id="IPR013087">
    <property type="entry name" value="Znf_C2H2_type"/>
</dbReference>
<dbReference type="AlphaFoldDB" id="A0A1Q9DR05"/>
<dbReference type="GO" id="GO:0070475">
    <property type="term" value="P:rRNA base methylation"/>
    <property type="evidence" value="ECO:0007669"/>
    <property type="project" value="InterPro"/>
</dbReference>
<evidence type="ECO:0000256" key="3">
    <source>
        <dbReference type="SAM" id="MobiDB-lite"/>
    </source>
</evidence>
<evidence type="ECO:0000256" key="1">
    <source>
        <dbReference type="PROSITE-ProRule" id="PRU00042"/>
    </source>
</evidence>
<reference evidence="5 6" key="1">
    <citation type="submission" date="2016-02" db="EMBL/GenBank/DDBJ databases">
        <title>Genome analysis of coral dinoflagellate symbionts highlights evolutionary adaptations to a symbiotic lifestyle.</title>
        <authorList>
            <person name="Aranda M."/>
            <person name="Li Y."/>
            <person name="Liew Y.J."/>
            <person name="Baumgarten S."/>
            <person name="Simakov O."/>
            <person name="Wilson M."/>
            <person name="Piel J."/>
            <person name="Ashoor H."/>
            <person name="Bougouffa S."/>
            <person name="Bajic V.B."/>
            <person name="Ryu T."/>
            <person name="Ravasi T."/>
            <person name="Bayer T."/>
            <person name="Micklem G."/>
            <person name="Kim H."/>
            <person name="Bhak J."/>
            <person name="Lajeunesse T.C."/>
            <person name="Voolstra C.R."/>
        </authorList>
    </citation>
    <scope>NUCLEOTIDE SEQUENCE [LARGE SCALE GENOMIC DNA]</scope>
    <source>
        <strain evidence="5 6">CCMP2467</strain>
    </source>
</reference>
<organism evidence="5 6">
    <name type="scientific">Symbiodinium microadriaticum</name>
    <name type="common">Dinoflagellate</name>
    <name type="synonym">Zooxanthella microadriatica</name>
    <dbReference type="NCBI Taxonomy" id="2951"/>
    <lineage>
        <taxon>Eukaryota</taxon>
        <taxon>Sar</taxon>
        <taxon>Alveolata</taxon>
        <taxon>Dinophyceae</taxon>
        <taxon>Suessiales</taxon>
        <taxon>Symbiodiniaceae</taxon>
        <taxon>Symbiodinium</taxon>
    </lineage>
</organism>
<evidence type="ECO:0000256" key="2">
    <source>
        <dbReference type="PROSITE-ProRule" id="PRU00182"/>
    </source>
</evidence>
<dbReference type="GO" id="GO:0005737">
    <property type="term" value="C:cytoplasm"/>
    <property type="evidence" value="ECO:0007669"/>
    <property type="project" value="TreeGrafter"/>
</dbReference>
<dbReference type="OrthoDB" id="418747at2759"/>
<keyword evidence="2" id="KW-0694">RNA-binding</keyword>
<dbReference type="GO" id="GO:0070042">
    <property type="term" value="F:rRNA (uridine-N3-)-methyltransferase activity"/>
    <property type="evidence" value="ECO:0007669"/>
    <property type="project" value="InterPro"/>
</dbReference>
<name>A0A1Q9DR05_SYMMI</name>
<proteinExistence type="predicted"/>
<evidence type="ECO:0000313" key="5">
    <source>
        <dbReference type="EMBL" id="OLP97601.1"/>
    </source>
</evidence>
<dbReference type="GO" id="GO:0008270">
    <property type="term" value="F:zinc ion binding"/>
    <property type="evidence" value="ECO:0007669"/>
    <property type="project" value="UniProtKB-KW"/>
</dbReference>
<dbReference type="GO" id="GO:0003723">
    <property type="term" value="F:RNA binding"/>
    <property type="evidence" value="ECO:0007669"/>
    <property type="project" value="UniProtKB-KW"/>
</dbReference>
<dbReference type="InterPro" id="IPR019446">
    <property type="entry name" value="BMT5-like"/>
</dbReference>
<keyword evidence="6" id="KW-1185">Reference proteome</keyword>
<dbReference type="PANTHER" id="PTHR11538:SF26">
    <property type="entry name" value="FERREDOXIN-FOLD ANTICODON-BINDING DOMAIN-CONTAINING PROTEIN 1"/>
    <property type="match status" value="1"/>
</dbReference>
<dbReference type="OMA" id="HVCLCGT"/>
<sequence length="792" mass="85753">MPVHVLARVPVSDGAVSEFVTEILDPDVVRQLPAASILQNACSCFQALKTPPFRHGYDYVVGAMMARSEKCVLTVGDGDLSFSLALSRAVASVKVIATTWLTQEELACRYHSADAAPWQTLGAGGSCVREELLRRGAVVLHRVDACNLPSSLPPTIGCPVAIIFNFPHLGGVADDGHEPDSAHVRQHTALLAHFFQSAANLTQGEVHVTLCGEQPGLWALQMVAAAAGMREQRRYAPAAGDDFAKGVFDGLCLQPPQPEWQCRRRWRNGSLGFVHWASRYGYEHRRHEGEQHMNINNCFTFVFVKATEEAARSIPTSPTVCRVCLQDFENKESLEQHMRTPALPVGDASAHHCSVCRRAFGSSRALDQHMKSCQKPAKPLKESSGYSEVLREGFSGNVVRMDVPITSEAGLRLSHLARQSDKLRRLLPSKAAVKRAIGRGELVLNGEHVEETRILKAGDLVTLCLDRVREALDATTARARNVKMVLPRESPTAPGDGWQVLRSVCPDGVVVVWKPTGMRSLGFHAGTLQSSLPLLPELAALGASRFQPFSRLEIGCCGLSLVPVTDEVQQLLTGGLAAGRVVHTFRAILHGSIGKPGTTLTLTGQESGGREEASDSEEHDSVEQAPIAKADNIVVCHVVDVQHEETSIVDLQVVGAGRCCGALCHLMRRLASVELRAQMMQHSADGTGGAGGEGSFTSASGKDSLSWATGLPGELCHNEVRFSFTAKENALMIQEVPRLARGSFRLNASEFRPPTRTAENSSTYESAGRDQVLSKVTVRSSFYQGTDAFQHL</sequence>
<dbReference type="PROSITE" id="PS50157">
    <property type="entry name" value="ZINC_FINGER_C2H2_2"/>
    <property type="match status" value="1"/>
</dbReference>
<dbReference type="Proteomes" id="UP000186817">
    <property type="component" value="Unassembled WGS sequence"/>
</dbReference>
<protein>
    <submittedName>
        <fullName evidence="5">UPF0617 protein</fullName>
    </submittedName>
</protein>
<evidence type="ECO:0000259" key="4">
    <source>
        <dbReference type="PROSITE" id="PS50157"/>
    </source>
</evidence>
<dbReference type="PROSITE" id="PS50889">
    <property type="entry name" value="S4"/>
    <property type="match status" value="1"/>
</dbReference>
<evidence type="ECO:0000313" key="6">
    <source>
        <dbReference type="Proteomes" id="UP000186817"/>
    </source>
</evidence>
<accession>A0A1Q9DR05</accession>
<keyword evidence="1" id="KW-0863">Zinc-finger</keyword>
<dbReference type="PANTHER" id="PTHR11538">
    <property type="entry name" value="PHENYLALANYL-TRNA SYNTHETASE"/>
    <property type="match status" value="1"/>
</dbReference>